<feature type="domain" description="Reverse transcriptase Ty1/copia-type" evidence="1">
    <location>
        <begin position="2"/>
        <end position="81"/>
    </location>
</feature>
<evidence type="ECO:0000313" key="3">
    <source>
        <dbReference type="Proteomes" id="UP000435112"/>
    </source>
</evidence>
<name>A0A6A3GWX1_9STRA</name>
<dbReference type="PANTHER" id="PTHR11439:SF467">
    <property type="entry name" value="INTEGRASE CATALYTIC DOMAIN-CONTAINING PROTEIN"/>
    <property type="match status" value="1"/>
</dbReference>
<dbReference type="AlphaFoldDB" id="A0A6A3GWX1"/>
<evidence type="ECO:0000259" key="1">
    <source>
        <dbReference type="Pfam" id="PF07727"/>
    </source>
</evidence>
<reference evidence="2 3" key="1">
    <citation type="submission" date="2018-09" db="EMBL/GenBank/DDBJ databases">
        <title>Genomic investigation of the strawberry pathogen Phytophthora fragariae indicates pathogenicity is determined by transcriptional variation in three key races.</title>
        <authorList>
            <person name="Adams T.M."/>
            <person name="Armitage A.D."/>
            <person name="Sobczyk M.K."/>
            <person name="Bates H.J."/>
            <person name="Dunwell J.M."/>
            <person name="Nellist C.F."/>
            <person name="Harrison R.J."/>
        </authorList>
    </citation>
    <scope>NUCLEOTIDE SEQUENCE [LARGE SCALE GENOMIC DNA]</scope>
    <source>
        <strain evidence="2 3">SCRP324</strain>
    </source>
</reference>
<gene>
    <name evidence="2" type="ORF">PR002_g29873</name>
</gene>
<protein>
    <recommendedName>
        <fullName evidence="1">Reverse transcriptase Ty1/copia-type domain-containing protein</fullName>
    </recommendedName>
</protein>
<sequence>MLLTVYVDDLLLMGTSQRCEAVATQLATSFELVALGPVKYLLGVEVVVDRELSTVFFSQAAYIEELLRRFHMKDCRGVATPEGGTSDIDKERVDATQMNTLPYREIIGALQYLVSGSRPDIAHVVRRLGQYMSNYGANHFAQAKRVLRYLKATKDFGLKMKVTGSAEVELLRLEAYSDADYANDQQDRQSISGYVTMLNGSVVSYGSRKQGLNAQSTMEAECVAMNEGARDVMWLRGLCDELMWKYAVPTLWCDNTAAISLFKRPGKHNGSKHIENRYHYVRNLEERELIAVRHCRTDQMTADIFTKPLARIKFAQFREMLGVGRRDQQGGAVEAEDDRAASVCMVVMFAAK</sequence>
<accession>A0A6A3GWX1</accession>
<proteinExistence type="predicted"/>
<dbReference type="EMBL" id="QXFU01006268">
    <property type="protein sequence ID" value="KAE8961519.1"/>
    <property type="molecule type" value="Genomic_DNA"/>
</dbReference>
<evidence type="ECO:0000313" key="2">
    <source>
        <dbReference type="EMBL" id="KAE8961519.1"/>
    </source>
</evidence>
<organism evidence="2 3">
    <name type="scientific">Phytophthora rubi</name>
    <dbReference type="NCBI Taxonomy" id="129364"/>
    <lineage>
        <taxon>Eukaryota</taxon>
        <taxon>Sar</taxon>
        <taxon>Stramenopiles</taxon>
        <taxon>Oomycota</taxon>
        <taxon>Peronosporomycetes</taxon>
        <taxon>Peronosporales</taxon>
        <taxon>Peronosporaceae</taxon>
        <taxon>Phytophthora</taxon>
    </lineage>
</organism>
<dbReference type="CDD" id="cd09272">
    <property type="entry name" value="RNase_HI_RT_Ty1"/>
    <property type="match status" value="1"/>
</dbReference>
<dbReference type="OrthoDB" id="122919at2759"/>
<dbReference type="PANTHER" id="PTHR11439">
    <property type="entry name" value="GAG-POL-RELATED RETROTRANSPOSON"/>
    <property type="match status" value="1"/>
</dbReference>
<dbReference type="Pfam" id="PF07727">
    <property type="entry name" value="RVT_2"/>
    <property type="match status" value="1"/>
</dbReference>
<comment type="caution">
    <text evidence="2">The sequence shown here is derived from an EMBL/GenBank/DDBJ whole genome shotgun (WGS) entry which is preliminary data.</text>
</comment>
<dbReference type="Proteomes" id="UP000435112">
    <property type="component" value="Unassembled WGS sequence"/>
</dbReference>
<dbReference type="InterPro" id="IPR013103">
    <property type="entry name" value="RVT_2"/>
</dbReference>